<accession>A0ABU9GMU1</accession>
<evidence type="ECO:0008006" key="3">
    <source>
        <dbReference type="Google" id="ProtNLM"/>
    </source>
</evidence>
<protein>
    <recommendedName>
        <fullName evidence="3">YokE-like PH domain-containing protein</fullName>
    </recommendedName>
</protein>
<name>A0ABU9GMU1_9GAMM</name>
<dbReference type="RefSeq" id="WP_341596634.1">
    <property type="nucleotide sequence ID" value="NZ_JBAKAZ010000007.1"/>
</dbReference>
<evidence type="ECO:0000313" key="2">
    <source>
        <dbReference type="Proteomes" id="UP001369082"/>
    </source>
</evidence>
<proteinExistence type="predicted"/>
<sequence>MDMLDEVIGILTYYHGENGFEMNPMVSTEIEHYARAVLDIPDDEYVMMAARTSFTMFHRGLVIGRDAIYWRNDVSIKTTVNTLTWQQLSERTGQFKAHRRVLELGDGAVLDNIGSLNKVSVLINLLDLLIDKYNEQEGESSGFIFEGDKVATLVRAIPEDKQAIKAESEAAAADAATVSFLDLLKKLIGK</sequence>
<organism evidence="1 2">
    <name type="scientific">Psychromonas aquatilis</name>
    <dbReference type="NCBI Taxonomy" id="2005072"/>
    <lineage>
        <taxon>Bacteria</taxon>
        <taxon>Pseudomonadati</taxon>
        <taxon>Pseudomonadota</taxon>
        <taxon>Gammaproteobacteria</taxon>
        <taxon>Alteromonadales</taxon>
        <taxon>Psychromonadaceae</taxon>
        <taxon>Psychromonas</taxon>
    </lineage>
</organism>
<dbReference type="EMBL" id="JBAKAZ010000007">
    <property type="protein sequence ID" value="MEL0628624.1"/>
    <property type="molecule type" value="Genomic_DNA"/>
</dbReference>
<dbReference type="Proteomes" id="UP001369082">
    <property type="component" value="Unassembled WGS sequence"/>
</dbReference>
<reference evidence="1 2" key="1">
    <citation type="submission" date="2024-02" db="EMBL/GenBank/DDBJ databases">
        <title>Bacteria isolated from the canopy kelp, Nereocystis luetkeana.</title>
        <authorList>
            <person name="Pfister C.A."/>
            <person name="Younker I.T."/>
            <person name="Light S.H."/>
        </authorList>
    </citation>
    <scope>NUCLEOTIDE SEQUENCE [LARGE SCALE GENOMIC DNA]</scope>
    <source>
        <strain evidence="1 2">TI.1.05</strain>
    </source>
</reference>
<evidence type="ECO:0000313" key="1">
    <source>
        <dbReference type="EMBL" id="MEL0628624.1"/>
    </source>
</evidence>
<gene>
    <name evidence="1" type="ORF">V6256_03300</name>
</gene>
<keyword evidence="2" id="KW-1185">Reference proteome</keyword>
<comment type="caution">
    <text evidence="1">The sequence shown here is derived from an EMBL/GenBank/DDBJ whole genome shotgun (WGS) entry which is preliminary data.</text>
</comment>